<evidence type="ECO:0000313" key="2">
    <source>
        <dbReference type="EMBL" id="GGL11955.1"/>
    </source>
</evidence>
<dbReference type="Proteomes" id="UP000648535">
    <property type="component" value="Unassembled WGS sequence"/>
</dbReference>
<gene>
    <name evidence="2" type="ORF">GCM10009769_32470</name>
</gene>
<dbReference type="Pfam" id="PF11716">
    <property type="entry name" value="MDMPI_N"/>
    <property type="match status" value="1"/>
</dbReference>
<comment type="caution">
    <text evidence="2">The sequence shown here is derived from an EMBL/GenBank/DDBJ whole genome shotgun (WGS) entry which is preliminary data.</text>
</comment>
<reference evidence="2" key="2">
    <citation type="submission" date="2020-09" db="EMBL/GenBank/DDBJ databases">
        <authorList>
            <person name="Sun Q."/>
            <person name="Ohkuma M."/>
        </authorList>
    </citation>
    <scope>NUCLEOTIDE SEQUENCE</scope>
    <source>
        <strain evidence="2">JCM 1480</strain>
    </source>
</reference>
<organism evidence="2 3">
    <name type="scientific">Curtobacterium luteum</name>
    <dbReference type="NCBI Taxonomy" id="33881"/>
    <lineage>
        <taxon>Bacteria</taxon>
        <taxon>Bacillati</taxon>
        <taxon>Actinomycetota</taxon>
        <taxon>Actinomycetes</taxon>
        <taxon>Micrococcales</taxon>
        <taxon>Microbacteriaceae</taxon>
        <taxon>Curtobacterium</taxon>
    </lineage>
</organism>
<dbReference type="InterPro" id="IPR024344">
    <property type="entry name" value="MDMPI_metal-binding"/>
</dbReference>
<dbReference type="InterPro" id="IPR034660">
    <property type="entry name" value="DinB/YfiT-like"/>
</dbReference>
<dbReference type="SUPFAM" id="SSF109854">
    <property type="entry name" value="DinB/YfiT-like putative metalloenzymes"/>
    <property type="match status" value="1"/>
</dbReference>
<reference evidence="2" key="1">
    <citation type="journal article" date="2014" name="Int. J. Syst. Evol. Microbiol.">
        <title>Complete genome sequence of Corynebacterium casei LMG S-19264T (=DSM 44701T), isolated from a smear-ripened cheese.</title>
        <authorList>
            <consortium name="US DOE Joint Genome Institute (JGI-PGF)"/>
            <person name="Walter F."/>
            <person name="Albersmeier A."/>
            <person name="Kalinowski J."/>
            <person name="Ruckert C."/>
        </authorList>
    </citation>
    <scope>NUCLEOTIDE SEQUENCE</scope>
    <source>
        <strain evidence="2">JCM 1480</strain>
    </source>
</reference>
<dbReference type="GO" id="GO:0046872">
    <property type="term" value="F:metal ion binding"/>
    <property type="evidence" value="ECO:0007669"/>
    <property type="project" value="InterPro"/>
</dbReference>
<dbReference type="EMBL" id="BMOI01000018">
    <property type="protein sequence ID" value="GGL11955.1"/>
    <property type="molecule type" value="Genomic_DNA"/>
</dbReference>
<dbReference type="AlphaFoldDB" id="A0A8H9GB53"/>
<name>A0A8H9GB53_9MICO</name>
<dbReference type="InterPro" id="IPR017517">
    <property type="entry name" value="Maleyloyr_isom"/>
</dbReference>
<protein>
    <submittedName>
        <fullName evidence="2">TIGR03086 family protein</fullName>
    </submittedName>
</protein>
<sequence>MSAGTPSVPDRFRIGDGIRRTDRTTDRSTLMATDWIALQALAAAEFGRRVAAVTDWDAPTPDSEWTTRDLVTHVVDEQRWIPLLLSGCEYEQAQADLEEIGEDLTAEWTKHATRATEAWRNAPADVHVHLSTDVVPAHEYLAEQTSDITIHTWDLARATGSDETLPTELVEAVWHQFEPKIEDLAATGLYAAPVQVHDDAPLQVRLLAVTGRDARVNA</sequence>
<dbReference type="Gene3D" id="1.20.120.450">
    <property type="entry name" value="dinb family like domain"/>
    <property type="match status" value="1"/>
</dbReference>
<dbReference type="NCBIfam" id="TIGR03083">
    <property type="entry name" value="maleylpyruvate isomerase family mycothiol-dependent enzyme"/>
    <property type="match status" value="1"/>
</dbReference>
<feature type="domain" description="Mycothiol-dependent maleylpyruvate isomerase metal-binding" evidence="1">
    <location>
        <begin position="42"/>
        <end position="156"/>
    </location>
</feature>
<evidence type="ECO:0000313" key="3">
    <source>
        <dbReference type="Proteomes" id="UP000648535"/>
    </source>
</evidence>
<accession>A0A8H9GB53</accession>
<dbReference type="InterPro" id="IPR017520">
    <property type="entry name" value="CHP03086"/>
</dbReference>
<proteinExistence type="predicted"/>
<dbReference type="NCBIfam" id="TIGR03086">
    <property type="entry name" value="TIGR03086 family metal-binding protein"/>
    <property type="match status" value="1"/>
</dbReference>
<evidence type="ECO:0000259" key="1">
    <source>
        <dbReference type="Pfam" id="PF11716"/>
    </source>
</evidence>